<dbReference type="Gene3D" id="1.50.10.20">
    <property type="match status" value="1"/>
</dbReference>
<accession>A0A0H5LRF4</accession>
<dbReference type="Gene3D" id="2.30.30.880">
    <property type="match status" value="1"/>
</dbReference>
<dbReference type="Proteomes" id="UP000043316">
    <property type="component" value="Unassembled WGS sequence"/>
</dbReference>
<proteinExistence type="predicted"/>
<gene>
    <name evidence="1" type="ORF">ERS008476_00543</name>
</gene>
<dbReference type="AlphaFoldDB" id="A0A0H5LRF4"/>
<keyword evidence="1" id="KW-0456">Lyase</keyword>
<dbReference type="GO" id="GO:0045490">
    <property type="term" value="P:pectin catabolic process"/>
    <property type="evidence" value="ECO:0007669"/>
    <property type="project" value="InterPro"/>
</dbReference>
<dbReference type="GO" id="GO:0016837">
    <property type="term" value="F:carbon-oxygen lyase activity, acting on polysaccharides"/>
    <property type="evidence" value="ECO:0007669"/>
    <property type="project" value="InterPro"/>
</dbReference>
<dbReference type="PIRSF" id="PIRSF001432">
    <property type="entry name" value="Pect_lyase"/>
    <property type="match status" value="1"/>
</dbReference>
<dbReference type="Gene3D" id="3.90.105.40">
    <property type="match status" value="1"/>
</dbReference>
<sequence>MFLFIRNLKPVPLRCLYDGVKVMKFAGNTKNSDAMMINWLSAIRSHVDLVQSVGHSTQNPTPLMADGFDVLTHQPVVWAFPDGQNTPISNFASQQNWLRTLDALSLVTQDPQYQQQARAQSHYFMQRGVHEQSGLFYWGGHRFLNLDSLKTEGPESKAQVHELKHHLPYYDLLVSIDREKTLNFLQGFWHAHVEDWQSLDLGRHGSYDKQRDPHVFTHARHDVVHPADLPRLPETKGLTFVNAGTDLIYAAYKYAQYTGDIAAAAWGKHLYRQYVLARNPETGLPVYQFSSPQQRRPIPDDDNQTQSWYGDRAKRQFGPEFGEIAREANVLFRDMRPLLIDNPLAMLDILQQQPDAEVLEWVIDGLKNYYRFAYDVETNTLRPLWNDGQDMSGYVLQRDGYYGAKGTVISPFPLEVDYLLPLVRAWRLSEDEELLDLIGVLLHRWQLAELNKPKRQAALMNGQKPKATPYLLIALTELAEYCQCPHLFELAWQIGDNLFTQHYHRGLFVESAQHRYLRIDNPIALALLTLIAAKQNKSTAMPQFITNGGYIHGDYRVNGESRTLYDIDFIYPTLLNQ</sequence>
<reference evidence="2" key="1">
    <citation type="submission" date="2015-03" db="EMBL/GenBank/DDBJ databases">
        <authorList>
            <consortium name="Pathogen Informatics"/>
        </authorList>
    </citation>
    <scope>NUCLEOTIDE SEQUENCE [LARGE SCALE GENOMIC DNA]</scope>
    <source>
        <strain evidence="2">R148</strain>
    </source>
</reference>
<dbReference type="EMBL" id="CWJI01000001">
    <property type="protein sequence ID" value="CRY53644.1"/>
    <property type="molecule type" value="Genomic_DNA"/>
</dbReference>
<organism evidence="1 2">
    <name type="scientific">Yersinia intermedia</name>
    <dbReference type="NCBI Taxonomy" id="631"/>
    <lineage>
        <taxon>Bacteria</taxon>
        <taxon>Pseudomonadati</taxon>
        <taxon>Pseudomonadota</taxon>
        <taxon>Gammaproteobacteria</taxon>
        <taxon>Enterobacterales</taxon>
        <taxon>Yersiniaceae</taxon>
        <taxon>Yersinia</taxon>
    </lineage>
</organism>
<dbReference type="InterPro" id="IPR010702">
    <property type="entry name" value="Pectate_lyase_2"/>
</dbReference>
<name>A0A0H5LRF4_YERIN</name>
<evidence type="ECO:0000313" key="1">
    <source>
        <dbReference type="EMBL" id="CRY53644.1"/>
    </source>
</evidence>
<protein>
    <submittedName>
        <fullName evidence="1">Exopolygalacturonate lyase</fullName>
    </submittedName>
</protein>
<dbReference type="GO" id="GO:0042597">
    <property type="term" value="C:periplasmic space"/>
    <property type="evidence" value="ECO:0007669"/>
    <property type="project" value="InterPro"/>
</dbReference>
<evidence type="ECO:0000313" key="2">
    <source>
        <dbReference type="Proteomes" id="UP000043316"/>
    </source>
</evidence>
<dbReference type="Pfam" id="PF06917">
    <property type="entry name" value="Pectate_lyase_2"/>
    <property type="match status" value="1"/>
</dbReference>